<dbReference type="EMBL" id="JARK01001406">
    <property type="protein sequence ID" value="EYC07506.1"/>
    <property type="molecule type" value="Genomic_DNA"/>
</dbReference>
<sequence length="162" mass="19184">MSPALCPQMPTVDFHIPAVDLQYLCFPRWIRTCPWWTHTFPRWIHGRTRSQRSDVLTILTYNSYLKCKHVRTCKTSHIINQYQVPPSPTPFYPAHALSKSALFLRWIHTCLRWPTESPPRVNREQKFQSSRWQRSSLSPVPRHYLRGQRDCCVHLARVCSAK</sequence>
<evidence type="ECO:0000313" key="1">
    <source>
        <dbReference type="EMBL" id="EYC07506.1"/>
    </source>
</evidence>
<proteinExistence type="predicted"/>
<comment type="caution">
    <text evidence="1">The sequence shown here is derived from an EMBL/GenBank/DDBJ whole genome shotgun (WGS) entry which is preliminary data.</text>
</comment>
<name>A0A016TXL3_9BILA</name>
<reference evidence="2" key="1">
    <citation type="journal article" date="2015" name="Nat. Genet.">
        <title>The genome and transcriptome of the zoonotic hookworm Ancylostoma ceylanicum identify infection-specific gene families.</title>
        <authorList>
            <person name="Schwarz E.M."/>
            <person name="Hu Y."/>
            <person name="Antoshechkin I."/>
            <person name="Miller M.M."/>
            <person name="Sternberg P.W."/>
            <person name="Aroian R.V."/>
        </authorList>
    </citation>
    <scope>NUCLEOTIDE SEQUENCE</scope>
    <source>
        <strain evidence="2">HY135</strain>
    </source>
</reference>
<evidence type="ECO:0000313" key="2">
    <source>
        <dbReference type="Proteomes" id="UP000024635"/>
    </source>
</evidence>
<organism evidence="1 2">
    <name type="scientific">Ancylostoma ceylanicum</name>
    <dbReference type="NCBI Taxonomy" id="53326"/>
    <lineage>
        <taxon>Eukaryota</taxon>
        <taxon>Metazoa</taxon>
        <taxon>Ecdysozoa</taxon>
        <taxon>Nematoda</taxon>
        <taxon>Chromadorea</taxon>
        <taxon>Rhabditida</taxon>
        <taxon>Rhabditina</taxon>
        <taxon>Rhabditomorpha</taxon>
        <taxon>Strongyloidea</taxon>
        <taxon>Ancylostomatidae</taxon>
        <taxon>Ancylostomatinae</taxon>
        <taxon>Ancylostoma</taxon>
    </lineage>
</organism>
<dbReference type="Proteomes" id="UP000024635">
    <property type="component" value="Unassembled WGS sequence"/>
</dbReference>
<dbReference type="AlphaFoldDB" id="A0A016TXL3"/>
<gene>
    <name evidence="1" type="primary">Acey_s0070.g468</name>
    <name evidence="1" type="ORF">Y032_0070g468</name>
</gene>
<accession>A0A016TXL3</accession>
<keyword evidence="2" id="KW-1185">Reference proteome</keyword>
<protein>
    <submittedName>
        <fullName evidence="1">Uncharacterized protein</fullName>
    </submittedName>
</protein>